<dbReference type="InterPro" id="IPR038212">
    <property type="entry name" value="TF_EnY2_sf"/>
</dbReference>
<evidence type="ECO:0000313" key="2">
    <source>
        <dbReference type="Proteomes" id="UP000095287"/>
    </source>
</evidence>
<name>A0A1I7YG40_9BILA</name>
<dbReference type="InterPro" id="IPR018783">
    <property type="entry name" value="TF_ENY2"/>
</dbReference>
<dbReference type="Proteomes" id="UP000095287">
    <property type="component" value="Unplaced"/>
</dbReference>
<dbReference type="GO" id="GO:0006406">
    <property type="term" value="P:mRNA export from nucleus"/>
    <property type="evidence" value="ECO:0007669"/>
    <property type="project" value="InterPro"/>
</dbReference>
<dbReference type="AlphaFoldDB" id="A0A1I7YG40"/>
<dbReference type="Pfam" id="PF10163">
    <property type="entry name" value="EnY2"/>
    <property type="match status" value="1"/>
</dbReference>
<feature type="region of interest" description="Disordered" evidence="1">
    <location>
        <begin position="1"/>
        <end position="25"/>
    </location>
</feature>
<accession>A0A1I7YG40</accession>
<dbReference type="GO" id="GO:0003713">
    <property type="term" value="F:transcription coactivator activity"/>
    <property type="evidence" value="ECO:0007669"/>
    <property type="project" value="InterPro"/>
</dbReference>
<sequence>MNPSAPARVGYEPITPLPEPNSEEDRIRKKCLEIIEQTPDEYPPLPISEVVQMPMYAEVEKEFEDTFRDECRDKLRELMKDRPWRPLVQQTAMQFIEQRGIEHVTLEQVVGEVRDISRAALPLDVANELYEMCQKFCAKALENRDLNWSDREQ</sequence>
<dbReference type="WBParaSite" id="L893_g16055.t1">
    <property type="protein sequence ID" value="L893_g16055.t1"/>
    <property type="gene ID" value="L893_g16055"/>
</dbReference>
<keyword evidence="2" id="KW-1185">Reference proteome</keyword>
<organism evidence="2 3">
    <name type="scientific">Steinernema glaseri</name>
    <dbReference type="NCBI Taxonomy" id="37863"/>
    <lineage>
        <taxon>Eukaryota</taxon>
        <taxon>Metazoa</taxon>
        <taxon>Ecdysozoa</taxon>
        <taxon>Nematoda</taxon>
        <taxon>Chromadorea</taxon>
        <taxon>Rhabditida</taxon>
        <taxon>Tylenchina</taxon>
        <taxon>Panagrolaimomorpha</taxon>
        <taxon>Strongyloidoidea</taxon>
        <taxon>Steinernematidae</taxon>
        <taxon>Steinernema</taxon>
    </lineage>
</organism>
<dbReference type="GO" id="GO:0005643">
    <property type="term" value="C:nuclear pore"/>
    <property type="evidence" value="ECO:0007669"/>
    <property type="project" value="InterPro"/>
</dbReference>
<protein>
    <submittedName>
        <fullName evidence="3">Enhancer of yellow 2 transcription factor homolog</fullName>
    </submittedName>
</protein>
<reference evidence="3" key="1">
    <citation type="submission" date="2016-11" db="UniProtKB">
        <authorList>
            <consortium name="WormBaseParasite"/>
        </authorList>
    </citation>
    <scope>IDENTIFICATION</scope>
</reference>
<proteinExistence type="predicted"/>
<dbReference type="Gene3D" id="1.10.246.140">
    <property type="match status" value="1"/>
</dbReference>
<evidence type="ECO:0000313" key="3">
    <source>
        <dbReference type="WBParaSite" id="L893_g16055.t1"/>
    </source>
</evidence>
<dbReference type="GO" id="GO:0000124">
    <property type="term" value="C:SAGA complex"/>
    <property type="evidence" value="ECO:0007669"/>
    <property type="project" value="InterPro"/>
</dbReference>
<evidence type="ECO:0000256" key="1">
    <source>
        <dbReference type="SAM" id="MobiDB-lite"/>
    </source>
</evidence>